<dbReference type="RefSeq" id="WP_003988631.1">
    <property type="nucleotide sequence ID" value="NZ_GG657757.1"/>
</dbReference>
<dbReference type="EMBL" id="GG657757">
    <property type="protein sequence ID" value="EFL30516.1"/>
    <property type="molecule type" value="Genomic_DNA"/>
</dbReference>
<comment type="similarity">
    <text evidence="1">Belongs to the isocitrate lyase/PEP mutase superfamily. Methylisocitrate lyase family.</text>
</comment>
<comment type="catalytic activity">
    <reaction evidence="2">
        <text>3-hydroxybutane-1,2,3-tricarboxylate = pyruvate + succinate</text>
        <dbReference type="Rhea" id="RHEA:57504"/>
        <dbReference type="ChEBI" id="CHEBI:15361"/>
        <dbReference type="ChEBI" id="CHEBI:30031"/>
        <dbReference type="ChEBI" id="CHEBI:141790"/>
    </reaction>
</comment>
<dbReference type="PROSITE" id="PS00161">
    <property type="entry name" value="ISOCITRATE_LYASE"/>
    <property type="match status" value="1"/>
</dbReference>
<evidence type="ECO:0000256" key="4">
    <source>
        <dbReference type="NCBIfam" id="TIGR02319"/>
    </source>
</evidence>
<dbReference type="GO" id="GO:0046421">
    <property type="term" value="F:methylisocitrate lyase activity"/>
    <property type="evidence" value="ECO:0007669"/>
    <property type="project" value="UniProtKB-ARBA"/>
</dbReference>
<dbReference type="InterPro" id="IPR018523">
    <property type="entry name" value="Isocitrate_lyase_ph_CS"/>
</dbReference>
<dbReference type="InterPro" id="IPR015813">
    <property type="entry name" value="Pyrv/PenolPyrv_kinase-like_dom"/>
</dbReference>
<evidence type="ECO:0000256" key="3">
    <source>
        <dbReference type="ARBA" id="ARBA00058526"/>
    </source>
</evidence>
<reference evidence="6" key="1">
    <citation type="submission" date="2009-02" db="EMBL/GenBank/DDBJ databases">
        <title>Annotation of Streptomyces viridochromogenes strain DSM 40736.</title>
        <authorList>
            <consortium name="The Broad Institute Genome Sequencing Platform"/>
            <consortium name="Broad Institute Microbial Sequencing Center"/>
            <person name="Fischbach M."/>
            <person name="Godfrey P."/>
            <person name="Ward D."/>
            <person name="Young S."/>
            <person name="Zeng Q."/>
            <person name="Koehrsen M."/>
            <person name="Alvarado L."/>
            <person name="Berlin A.M."/>
            <person name="Bochicchio J."/>
            <person name="Borenstein D."/>
            <person name="Chapman S.B."/>
            <person name="Chen Z."/>
            <person name="Engels R."/>
            <person name="Freedman E."/>
            <person name="Gellesch M."/>
            <person name="Goldberg J."/>
            <person name="Griggs A."/>
            <person name="Gujja S."/>
            <person name="Heilman E.R."/>
            <person name="Heiman D.I."/>
            <person name="Hepburn T.A."/>
            <person name="Howarth C."/>
            <person name="Jen D."/>
            <person name="Larson L."/>
            <person name="Lewis B."/>
            <person name="Mehta T."/>
            <person name="Park D."/>
            <person name="Pearson M."/>
            <person name="Richards J."/>
            <person name="Roberts A."/>
            <person name="Saif S."/>
            <person name="Shea T.D."/>
            <person name="Shenoy N."/>
            <person name="Sisk P."/>
            <person name="Stolte C."/>
            <person name="Sykes S.N."/>
            <person name="Thomson T."/>
            <person name="Walk T."/>
            <person name="White J."/>
            <person name="Yandava C."/>
            <person name="Straight P."/>
            <person name="Clardy J."/>
            <person name="Hung D."/>
            <person name="Kolter R."/>
            <person name="Mekalanos J."/>
            <person name="Walker S."/>
            <person name="Walsh C.T."/>
            <person name="Wieland-Brown L.C."/>
            <person name="Haas B."/>
            <person name="Nusbaum C."/>
            <person name="Birren B."/>
        </authorList>
    </citation>
    <scope>NUCLEOTIDE SEQUENCE [LARGE SCALE GENOMIC DNA]</scope>
    <source>
        <strain evidence="6">DSM 40736 / JCM 4977 / BCRC 1201 / Tue 494</strain>
    </source>
</reference>
<dbReference type="EC" id="2.7.8.23" evidence="4"/>
<sequence>MAVTKARTFRELMNAPEILVVPSAYDALSAKVIQQAGFPAVHMTGSGTSASMLGLPDLGFTSVSEQATNAKNIVLAVDDLPVIMDADAGYGNAMSVWRATREFERVGIVGYHLEDQVNPKRCGHLEGKRLISTEEMTGKIEAAVEARVDEDFTIIARTDARESLGLDEAIRRSREYLAAGADCIFLEAMLDVDEMKRVRDELDAPLLANMVEGGKTPWLTTKELESIGYNLAIYPLSGWMAAASVLRKLFAELRDAGTTQKFWDDMGLKMSFAELFEVFEYEKISELEARFVREQD</sequence>
<gene>
    <name evidence="5" type="ORF">SSQG_01034</name>
</gene>
<dbReference type="STRING" id="591159.SSQG_01034"/>
<evidence type="ECO:0000313" key="5">
    <source>
        <dbReference type="EMBL" id="EFL30516.1"/>
    </source>
</evidence>
<dbReference type="AlphaFoldDB" id="D9XF37"/>
<dbReference type="PANTHER" id="PTHR42905:SF5">
    <property type="entry name" value="CARBOXYVINYL-CARBOXYPHOSPHONATE PHOSPHORYLMUTASE, CHLOROPLASTIC"/>
    <property type="match status" value="1"/>
</dbReference>
<evidence type="ECO:0000256" key="1">
    <source>
        <dbReference type="ARBA" id="ARBA00009282"/>
    </source>
</evidence>
<dbReference type="CDD" id="cd00377">
    <property type="entry name" value="ICL_PEPM"/>
    <property type="match status" value="1"/>
</dbReference>
<dbReference type="InterPro" id="IPR039556">
    <property type="entry name" value="ICL/PEPM"/>
</dbReference>
<evidence type="ECO:0000256" key="2">
    <source>
        <dbReference type="ARBA" id="ARBA00051150"/>
    </source>
</evidence>
<dbReference type="PANTHER" id="PTHR42905">
    <property type="entry name" value="PHOSPHOENOLPYRUVATE CARBOXYLASE"/>
    <property type="match status" value="1"/>
</dbReference>
<dbReference type="Gene3D" id="3.20.20.60">
    <property type="entry name" value="Phosphoenolpyruvate-binding domains"/>
    <property type="match status" value="1"/>
</dbReference>
<accession>D9XF37</accession>
<proteinExistence type="inferred from homology"/>
<dbReference type="eggNOG" id="COG2513">
    <property type="taxonomic scope" value="Bacteria"/>
</dbReference>
<protein>
    <recommendedName>
        <fullName evidence="4">Carboxyvinyl-carboxyphosphonate phosphorylmutase</fullName>
        <ecNumber evidence="4">2.7.8.23</ecNumber>
    </recommendedName>
</protein>
<dbReference type="NCBIfam" id="TIGR02319">
    <property type="entry name" value="CPEP_Pphonmut"/>
    <property type="match status" value="1"/>
</dbReference>
<dbReference type="Proteomes" id="UP000004184">
    <property type="component" value="Unassembled WGS sequence"/>
</dbReference>
<dbReference type="SUPFAM" id="SSF51621">
    <property type="entry name" value="Phosphoenolpyruvate/pyruvate domain"/>
    <property type="match status" value="1"/>
</dbReference>
<dbReference type="HOGENOM" id="CLU_027389_3_2_11"/>
<dbReference type="GO" id="GO:0008807">
    <property type="term" value="F:carboxyvinyl-carboxyphosphonate phosphorylmutase activity"/>
    <property type="evidence" value="ECO:0007669"/>
    <property type="project" value="UniProtKB-UniRule"/>
</dbReference>
<evidence type="ECO:0000313" key="6">
    <source>
        <dbReference type="Proteomes" id="UP000004184"/>
    </source>
</evidence>
<dbReference type="InterPro" id="IPR012697">
    <property type="entry name" value="CPEP_Pphonmut"/>
</dbReference>
<keyword evidence="6" id="KW-1185">Reference proteome</keyword>
<dbReference type="InterPro" id="IPR040442">
    <property type="entry name" value="Pyrv_kinase-like_dom_sf"/>
</dbReference>
<dbReference type="FunFam" id="3.20.20.60:FF:000009">
    <property type="entry name" value="2-methylisocitrate lyase"/>
    <property type="match status" value="1"/>
</dbReference>
<comment type="function">
    <text evidence="3">Involved in the methylcitric acid cycle. Catalyzes the cleavage of 2-methylisocitrate to yield pyruvate and succinate.</text>
</comment>
<dbReference type="Pfam" id="PF13714">
    <property type="entry name" value="PEP_mutase"/>
    <property type="match status" value="1"/>
</dbReference>
<organism evidence="5 6">
    <name type="scientific">Streptomyces viridochromogenes (strain DSM 40736 / JCM 4977 / BCRC 1201 / Tue 494)</name>
    <dbReference type="NCBI Taxonomy" id="591159"/>
    <lineage>
        <taxon>Bacteria</taxon>
        <taxon>Bacillati</taxon>
        <taxon>Actinomycetota</taxon>
        <taxon>Actinomycetes</taxon>
        <taxon>Kitasatosporales</taxon>
        <taxon>Streptomycetaceae</taxon>
        <taxon>Streptomyces</taxon>
    </lineage>
</organism>
<name>D9XF37_STRVT</name>